<evidence type="ECO:0000313" key="3">
    <source>
        <dbReference type="Proteomes" id="UP000827092"/>
    </source>
</evidence>
<keyword evidence="3" id="KW-1185">Reference proteome</keyword>
<reference evidence="2 3" key="1">
    <citation type="journal article" date="2022" name="Nat. Ecol. Evol.">
        <title>A masculinizing supergene underlies an exaggerated male reproductive morph in a spider.</title>
        <authorList>
            <person name="Hendrickx F."/>
            <person name="De Corte Z."/>
            <person name="Sonet G."/>
            <person name="Van Belleghem S.M."/>
            <person name="Kostlbacher S."/>
            <person name="Vangestel C."/>
        </authorList>
    </citation>
    <scope>NUCLEOTIDE SEQUENCE [LARGE SCALE GENOMIC DNA]</scope>
    <source>
        <strain evidence="2">W744_W776</strain>
    </source>
</reference>
<sequence length="129" mass="14060">MSGDGWSGIVFREFEEGINLGTPSLGRVGPSAAGDSGLAGDLAVIFGHFVGDRWVFCGNLRHLSFSLRQPNLFAKTMSVFFSPHGPTKELNRKDVQRSVKSGCQLPTTETPQRHSTPQNSSMPLKIKSR</sequence>
<organism evidence="2 3">
    <name type="scientific">Oedothorax gibbosus</name>
    <dbReference type="NCBI Taxonomy" id="931172"/>
    <lineage>
        <taxon>Eukaryota</taxon>
        <taxon>Metazoa</taxon>
        <taxon>Ecdysozoa</taxon>
        <taxon>Arthropoda</taxon>
        <taxon>Chelicerata</taxon>
        <taxon>Arachnida</taxon>
        <taxon>Araneae</taxon>
        <taxon>Araneomorphae</taxon>
        <taxon>Entelegynae</taxon>
        <taxon>Araneoidea</taxon>
        <taxon>Linyphiidae</taxon>
        <taxon>Erigoninae</taxon>
        <taxon>Oedothorax</taxon>
    </lineage>
</organism>
<dbReference type="AlphaFoldDB" id="A0AAV6U9U9"/>
<gene>
    <name evidence="2" type="ORF">JTE90_002649</name>
</gene>
<feature type="region of interest" description="Disordered" evidence="1">
    <location>
        <begin position="85"/>
        <end position="129"/>
    </location>
</feature>
<dbReference type="Proteomes" id="UP000827092">
    <property type="component" value="Unassembled WGS sequence"/>
</dbReference>
<comment type="caution">
    <text evidence="2">The sequence shown here is derived from an EMBL/GenBank/DDBJ whole genome shotgun (WGS) entry which is preliminary data.</text>
</comment>
<feature type="compositionally biased region" description="Basic and acidic residues" evidence="1">
    <location>
        <begin position="86"/>
        <end position="97"/>
    </location>
</feature>
<evidence type="ECO:0000313" key="2">
    <source>
        <dbReference type="EMBL" id="KAG8180771.1"/>
    </source>
</evidence>
<protein>
    <submittedName>
        <fullName evidence="2">Uncharacterized protein</fullName>
    </submittedName>
</protein>
<accession>A0AAV6U9U9</accession>
<dbReference type="EMBL" id="JAFNEN010000551">
    <property type="protein sequence ID" value="KAG8180771.1"/>
    <property type="molecule type" value="Genomic_DNA"/>
</dbReference>
<feature type="compositionally biased region" description="Polar residues" evidence="1">
    <location>
        <begin position="98"/>
        <end position="122"/>
    </location>
</feature>
<evidence type="ECO:0000256" key="1">
    <source>
        <dbReference type="SAM" id="MobiDB-lite"/>
    </source>
</evidence>
<proteinExistence type="predicted"/>
<name>A0AAV6U9U9_9ARAC</name>